<dbReference type="EMBL" id="JANBQB010000144">
    <property type="protein sequence ID" value="KAJ1980946.1"/>
    <property type="molecule type" value="Genomic_DNA"/>
</dbReference>
<feature type="compositionally biased region" description="Acidic residues" evidence="4">
    <location>
        <begin position="633"/>
        <end position="645"/>
    </location>
</feature>
<dbReference type="PROSITE" id="PS50082">
    <property type="entry name" value="WD_REPEATS_2"/>
    <property type="match status" value="7"/>
</dbReference>
<dbReference type="PROSITE" id="PS00678">
    <property type="entry name" value="WD_REPEATS_1"/>
    <property type="match status" value="4"/>
</dbReference>
<dbReference type="AlphaFoldDB" id="A0A9W8E9G4"/>
<evidence type="ECO:0000313" key="7">
    <source>
        <dbReference type="Proteomes" id="UP001151582"/>
    </source>
</evidence>
<dbReference type="CDD" id="cd00200">
    <property type="entry name" value="WD40"/>
    <property type="match status" value="1"/>
</dbReference>
<dbReference type="CDD" id="cd09917">
    <property type="entry name" value="F-box_SF"/>
    <property type="match status" value="1"/>
</dbReference>
<dbReference type="InterPro" id="IPR020472">
    <property type="entry name" value="WD40_PAC1"/>
</dbReference>
<dbReference type="InterPro" id="IPR036047">
    <property type="entry name" value="F-box-like_dom_sf"/>
</dbReference>
<proteinExistence type="predicted"/>
<reference evidence="6" key="1">
    <citation type="submission" date="2022-07" db="EMBL/GenBank/DDBJ databases">
        <title>Phylogenomic reconstructions and comparative analyses of Kickxellomycotina fungi.</title>
        <authorList>
            <person name="Reynolds N.K."/>
            <person name="Stajich J.E."/>
            <person name="Barry K."/>
            <person name="Grigoriev I.V."/>
            <person name="Crous P."/>
            <person name="Smith M.E."/>
        </authorList>
    </citation>
    <scope>NUCLEOTIDE SEQUENCE</scope>
    <source>
        <strain evidence="6">RSA 567</strain>
    </source>
</reference>
<keyword evidence="7" id="KW-1185">Reference proteome</keyword>
<dbReference type="Pfam" id="PF12937">
    <property type="entry name" value="F-box-like"/>
    <property type="match status" value="1"/>
</dbReference>
<keyword evidence="2" id="KW-0677">Repeat</keyword>
<gene>
    <name evidence="6" type="ORF">H4R34_002266</name>
</gene>
<feature type="repeat" description="WD" evidence="3">
    <location>
        <begin position="556"/>
        <end position="587"/>
    </location>
</feature>
<evidence type="ECO:0000256" key="2">
    <source>
        <dbReference type="ARBA" id="ARBA00022737"/>
    </source>
</evidence>
<dbReference type="InterPro" id="IPR001810">
    <property type="entry name" value="F-box_dom"/>
</dbReference>
<feature type="region of interest" description="Disordered" evidence="4">
    <location>
        <begin position="631"/>
        <end position="661"/>
    </location>
</feature>
<feature type="repeat" description="WD" evidence="3">
    <location>
        <begin position="706"/>
        <end position="745"/>
    </location>
</feature>
<dbReference type="InterPro" id="IPR036322">
    <property type="entry name" value="WD40_repeat_dom_sf"/>
</dbReference>
<feature type="region of interest" description="Disordered" evidence="4">
    <location>
        <begin position="74"/>
        <end position="121"/>
    </location>
</feature>
<dbReference type="InterPro" id="IPR001680">
    <property type="entry name" value="WD40_rpt"/>
</dbReference>
<evidence type="ECO:0000256" key="4">
    <source>
        <dbReference type="SAM" id="MobiDB-lite"/>
    </source>
</evidence>
<feature type="repeat" description="WD" evidence="3">
    <location>
        <begin position="828"/>
        <end position="858"/>
    </location>
</feature>
<dbReference type="SUPFAM" id="SSF50978">
    <property type="entry name" value="WD40 repeat-like"/>
    <property type="match status" value="1"/>
</dbReference>
<sequence>MKTTTSFLVNKCRSLKQIWNGMKGPQTAQDDQDDHYVEIDPALQSNNSFDTSLLPQYYGFDWTWGPHGDGYPPHSPCDPGLVTGPSGPADSARAIGTSSQLPRPLPTLAPAESSPTRQAGRNLGDMLHSAALPPLPHCAAPPTAAHADSLGPYAGNLHPAYLSPYFMGHNCPDDPAARRRLRFSPSYASHVTTSTNLHKGRVKSWQQSTKGIIRSRSLEDFDFGMRYRRSLPLLVPFFHRHGHPKSRRPTLVSPFAPTIDFMDELPQEIVIHILQYLDAPSLVSVAQVSRRWHQALLDPMLWRAKVLCPHEWRMTRQTSPTKPMPLPPLLLGASAPWTDSTVPSPDRGPAQEYMESISPHALSATLCTHANGSFAVTDGSQPTPMAIDTHDRHPLTNSSEYLNHTMDPATHHHCGHNALASAPLQANGPWQFGGFNASINESQTSLASCSTAMADSAPIFCGNGPTPPATARSGKPTYDPLAFATVPPAPMLNHGSPMAIDDAVPTERPVLMAPRVPPISSHALHSRARPWQHIYQQRYRLEQRWAENGPKIVHYLNGHSDSVYCLQFQDELLVTGSRDRTIKFWNLGDGFECMRTLTGHEGSVLCLKYDERCLVTGSSDSTVMVWDLTTGQEDSDSDASAEDADSFMPLAPEEPNTNHDRPVKRLRSHIAGVLDVSMEDQVIVSCSKDCTIKVWNRETGELARSLVAHRRPVNAVQISGSQMASASGDGLVKLWDVETGLAIRSFEGHLSGLACVQFKDNRILSGSNDKTIKLWDPRVNQCVNTLVGHQDLVRTLHYPGGNRLISGSYDQTVKVWDLAANKCNISLDKGHSSWVFDVQCNMNKLISAGQDQKILIWDFAPDLNEEYLAF</sequence>
<dbReference type="PROSITE" id="PS50294">
    <property type="entry name" value="WD_REPEATS_REGION"/>
    <property type="match status" value="5"/>
</dbReference>
<evidence type="ECO:0000256" key="1">
    <source>
        <dbReference type="ARBA" id="ARBA00022574"/>
    </source>
</evidence>
<dbReference type="Pfam" id="PF00400">
    <property type="entry name" value="WD40"/>
    <property type="match status" value="7"/>
</dbReference>
<accession>A0A9W8E9G4</accession>
<dbReference type="Gene3D" id="1.20.1280.50">
    <property type="match status" value="1"/>
</dbReference>
<dbReference type="InterPro" id="IPR015943">
    <property type="entry name" value="WD40/YVTN_repeat-like_dom_sf"/>
</dbReference>
<dbReference type="OrthoDB" id="19711at2759"/>
<dbReference type="SMART" id="SM00256">
    <property type="entry name" value="FBOX"/>
    <property type="match status" value="1"/>
</dbReference>
<dbReference type="PANTHER" id="PTHR22847:SF745">
    <property type="entry name" value="F-BOX_WD REPEAT-CONTAINING PROTEIN 7"/>
    <property type="match status" value="1"/>
</dbReference>
<keyword evidence="1 3" id="KW-0853">WD repeat</keyword>
<dbReference type="SUPFAM" id="SSF81383">
    <property type="entry name" value="F-box domain"/>
    <property type="match status" value="1"/>
</dbReference>
<feature type="repeat" description="WD" evidence="3">
    <location>
        <begin position="786"/>
        <end position="826"/>
    </location>
</feature>
<evidence type="ECO:0000256" key="3">
    <source>
        <dbReference type="PROSITE-ProRule" id="PRU00221"/>
    </source>
</evidence>
<evidence type="ECO:0000259" key="5">
    <source>
        <dbReference type="PROSITE" id="PS50181"/>
    </source>
</evidence>
<dbReference type="PRINTS" id="PR00320">
    <property type="entry name" value="GPROTEINBRPT"/>
</dbReference>
<dbReference type="InterPro" id="IPR019775">
    <property type="entry name" value="WD40_repeat_CS"/>
</dbReference>
<dbReference type="Proteomes" id="UP001151582">
    <property type="component" value="Unassembled WGS sequence"/>
</dbReference>
<dbReference type="PANTHER" id="PTHR22847">
    <property type="entry name" value="WD40 REPEAT PROTEIN"/>
    <property type="match status" value="1"/>
</dbReference>
<feature type="repeat" description="WD" evidence="3">
    <location>
        <begin position="666"/>
        <end position="705"/>
    </location>
</feature>
<dbReference type="Gene3D" id="2.130.10.10">
    <property type="entry name" value="YVTN repeat-like/Quinoprotein amine dehydrogenase"/>
    <property type="match status" value="2"/>
</dbReference>
<organism evidence="6 7">
    <name type="scientific">Dimargaris verticillata</name>
    <dbReference type="NCBI Taxonomy" id="2761393"/>
    <lineage>
        <taxon>Eukaryota</taxon>
        <taxon>Fungi</taxon>
        <taxon>Fungi incertae sedis</taxon>
        <taxon>Zoopagomycota</taxon>
        <taxon>Kickxellomycotina</taxon>
        <taxon>Dimargaritomycetes</taxon>
        <taxon>Dimargaritales</taxon>
        <taxon>Dimargaritaceae</taxon>
        <taxon>Dimargaris</taxon>
    </lineage>
</organism>
<evidence type="ECO:0000313" key="6">
    <source>
        <dbReference type="EMBL" id="KAJ1980946.1"/>
    </source>
</evidence>
<feature type="repeat" description="WD" evidence="3">
    <location>
        <begin position="746"/>
        <end position="785"/>
    </location>
</feature>
<feature type="domain" description="F-box" evidence="5">
    <location>
        <begin position="259"/>
        <end position="305"/>
    </location>
</feature>
<name>A0A9W8E9G4_9FUNG</name>
<feature type="repeat" description="WD" evidence="3">
    <location>
        <begin position="597"/>
        <end position="636"/>
    </location>
</feature>
<protein>
    <recommendedName>
        <fullName evidence="5">F-box domain-containing protein</fullName>
    </recommendedName>
</protein>
<comment type="caution">
    <text evidence="6">The sequence shown here is derived from an EMBL/GenBank/DDBJ whole genome shotgun (WGS) entry which is preliminary data.</text>
</comment>
<dbReference type="SMART" id="SM00320">
    <property type="entry name" value="WD40"/>
    <property type="match status" value="7"/>
</dbReference>
<dbReference type="PROSITE" id="PS50181">
    <property type="entry name" value="FBOX"/>
    <property type="match status" value="1"/>
</dbReference>